<proteinExistence type="predicted"/>
<dbReference type="AlphaFoldDB" id="A0A1E8CKY8"/>
<gene>
    <name evidence="1" type="ORF">PHACT_08075</name>
</gene>
<comment type="caution">
    <text evidence="1">The sequence shown here is derived from an EMBL/GenBank/DDBJ whole genome shotgun (WGS) entry which is preliminary data.</text>
</comment>
<keyword evidence="2" id="KW-1185">Reference proteome</keyword>
<protein>
    <submittedName>
        <fullName evidence="1">Uncharacterized protein</fullName>
    </submittedName>
</protein>
<sequence length="178" mass="19248">MFTPEQPESGHLDSATRDQLGVLLCRGLSDSTTSLSQPQTRCPKDSAGEANQKNSYLTLLSLSSYSFHSLALIVANSSRATVDVTTDLLLEMGNTFCGSLKRQLSQHLPNLGMSTPNAMTAGCLPALLDRWPQSFVAECHDSRGLHVSGWLLLPSNFSLQFVADVTDDVVSTGELELF</sequence>
<dbReference type="STRING" id="1524254.PHACT_08075"/>
<evidence type="ECO:0000313" key="1">
    <source>
        <dbReference type="EMBL" id="OFE13099.1"/>
    </source>
</evidence>
<dbReference type="EMBL" id="MASR01000001">
    <property type="protein sequence ID" value="OFE13099.1"/>
    <property type="molecule type" value="Genomic_DNA"/>
</dbReference>
<organism evidence="1 2">
    <name type="scientific">Pseudohongiella acticola</name>
    <dbReference type="NCBI Taxonomy" id="1524254"/>
    <lineage>
        <taxon>Bacteria</taxon>
        <taxon>Pseudomonadati</taxon>
        <taxon>Pseudomonadota</taxon>
        <taxon>Gammaproteobacteria</taxon>
        <taxon>Pseudomonadales</taxon>
        <taxon>Pseudohongiellaceae</taxon>
        <taxon>Pseudohongiella</taxon>
    </lineage>
</organism>
<name>A0A1E8CKY8_9GAMM</name>
<evidence type="ECO:0000313" key="2">
    <source>
        <dbReference type="Proteomes" id="UP000175669"/>
    </source>
</evidence>
<accession>A0A1E8CKY8</accession>
<dbReference type="OrthoDB" id="8717392at2"/>
<dbReference type="RefSeq" id="WP_070116710.1">
    <property type="nucleotide sequence ID" value="NZ_MASR01000001.1"/>
</dbReference>
<dbReference type="Proteomes" id="UP000175669">
    <property type="component" value="Unassembled WGS sequence"/>
</dbReference>
<reference evidence="2" key="1">
    <citation type="submission" date="2016-07" db="EMBL/GenBank/DDBJ databases">
        <authorList>
            <person name="Florea S."/>
            <person name="Webb J.S."/>
            <person name="Jaromczyk J."/>
            <person name="Schardl C.L."/>
        </authorList>
    </citation>
    <scope>NUCLEOTIDE SEQUENCE [LARGE SCALE GENOMIC DNA]</scope>
    <source>
        <strain evidence="2">KCTC 42131</strain>
    </source>
</reference>